<dbReference type="Pfam" id="PF00005">
    <property type="entry name" value="ABC_tran"/>
    <property type="match status" value="1"/>
</dbReference>
<evidence type="ECO:0000313" key="6">
    <source>
        <dbReference type="Proteomes" id="UP000252355"/>
    </source>
</evidence>
<evidence type="ECO:0000256" key="3">
    <source>
        <dbReference type="ARBA" id="ARBA00022840"/>
    </source>
</evidence>
<protein>
    <submittedName>
        <fullName evidence="5">ABC transporter, ATP-binding protein</fullName>
    </submittedName>
</protein>
<dbReference type="SUPFAM" id="SSF52540">
    <property type="entry name" value="P-loop containing nucleoside triphosphate hydrolases"/>
    <property type="match status" value="1"/>
</dbReference>
<feature type="domain" description="ABC transporter" evidence="4">
    <location>
        <begin position="5"/>
        <end position="227"/>
    </location>
</feature>
<keyword evidence="1" id="KW-0813">Transport</keyword>
<dbReference type="GO" id="GO:0005524">
    <property type="term" value="F:ATP binding"/>
    <property type="evidence" value="ECO:0007669"/>
    <property type="project" value="UniProtKB-KW"/>
</dbReference>
<dbReference type="InterPro" id="IPR051782">
    <property type="entry name" value="ABC_Transporter_VariousFunc"/>
</dbReference>
<dbReference type="InterPro" id="IPR003593">
    <property type="entry name" value="AAA+_ATPase"/>
</dbReference>
<dbReference type="CDD" id="cd03230">
    <property type="entry name" value="ABC_DR_subfamily_A"/>
    <property type="match status" value="1"/>
</dbReference>
<dbReference type="PANTHER" id="PTHR42939:SF1">
    <property type="entry name" value="ABC TRANSPORTER ATP-BINDING PROTEIN ALBC-RELATED"/>
    <property type="match status" value="1"/>
</dbReference>
<reference evidence="5 6" key="1">
    <citation type="submission" date="2018-05" db="EMBL/GenBank/DDBJ databases">
        <title>A metagenomic window into the 2 km-deep terrestrial subsurface aquifer revealed taxonomically and functionally diverse microbial community comprising novel uncultured bacterial lineages.</title>
        <authorList>
            <person name="Kadnikov V.V."/>
            <person name="Mardanov A.V."/>
            <person name="Beletsky A.V."/>
            <person name="Banks D."/>
            <person name="Pimenov N.V."/>
            <person name="Frank Y.A."/>
            <person name="Karnachuk O.V."/>
            <person name="Ravin N.V."/>
        </authorList>
    </citation>
    <scope>NUCLEOTIDE SEQUENCE [LARGE SCALE GENOMIC DNA]</scope>
    <source>
        <strain evidence="5">BY5</strain>
    </source>
</reference>
<evidence type="ECO:0000256" key="1">
    <source>
        <dbReference type="ARBA" id="ARBA00022448"/>
    </source>
</evidence>
<dbReference type="Proteomes" id="UP000252355">
    <property type="component" value="Unassembled WGS sequence"/>
</dbReference>
<dbReference type="InterPro" id="IPR003439">
    <property type="entry name" value="ABC_transporter-like_ATP-bd"/>
</dbReference>
<dbReference type="PANTHER" id="PTHR42939">
    <property type="entry name" value="ABC TRANSPORTER ATP-BINDING PROTEIN ALBC-RELATED"/>
    <property type="match status" value="1"/>
</dbReference>
<accession>A0A367ZNW1</accession>
<dbReference type="SMART" id="SM00382">
    <property type="entry name" value="AAA"/>
    <property type="match status" value="1"/>
</dbReference>
<comment type="caution">
    <text evidence="5">The sequence shown here is derived from an EMBL/GenBank/DDBJ whole genome shotgun (WGS) entry which is preliminary data.</text>
</comment>
<keyword evidence="3 5" id="KW-0067">ATP-binding</keyword>
<dbReference type="AlphaFoldDB" id="A0A367ZNW1"/>
<dbReference type="Gene3D" id="3.40.50.300">
    <property type="entry name" value="P-loop containing nucleotide triphosphate hydrolases"/>
    <property type="match status" value="1"/>
</dbReference>
<dbReference type="GO" id="GO:0016887">
    <property type="term" value="F:ATP hydrolysis activity"/>
    <property type="evidence" value="ECO:0007669"/>
    <property type="project" value="InterPro"/>
</dbReference>
<keyword evidence="2" id="KW-0547">Nucleotide-binding</keyword>
<gene>
    <name evidence="5" type="ORF">OZSIB_4188</name>
</gene>
<evidence type="ECO:0000259" key="4">
    <source>
        <dbReference type="PROSITE" id="PS50893"/>
    </source>
</evidence>
<evidence type="ECO:0000313" key="5">
    <source>
        <dbReference type="EMBL" id="RCK79716.1"/>
    </source>
</evidence>
<sequence>MEPLLDIREVSKTFGTVPVLERLSLSVYRGEIFGLLGLNGVGKTTLFKCVLQLLFPTSGEVRYDGRPLDQPTIHAKIGYLPEFYLPPGELTAREYLRLLGWAVAGPRPDPLGLLAKTGLDPDKPIADYSRGMIQRLGVAIALLKDPEFLILDEPTLGLDPLVRHRLLDWLRELNGQGKTILLSSHDFTQVEKICQRIAVLHDRTLRYLGPIEGFLQKHGSASLEEAFLQEIGGGHA</sequence>
<proteinExistence type="predicted"/>
<dbReference type="PROSITE" id="PS50893">
    <property type="entry name" value="ABC_TRANSPORTER_2"/>
    <property type="match status" value="1"/>
</dbReference>
<organism evidence="5 6">
    <name type="scientific">Candidatus Ozemobacter sibiricus</name>
    <dbReference type="NCBI Taxonomy" id="2268124"/>
    <lineage>
        <taxon>Bacteria</taxon>
        <taxon>Candidatus Ozemobacteria</taxon>
        <taxon>Candidatus Ozemobacterales</taxon>
        <taxon>Candidatus Ozemobacteraceae</taxon>
        <taxon>Candidatus Ozemobacter</taxon>
    </lineage>
</organism>
<dbReference type="InterPro" id="IPR027417">
    <property type="entry name" value="P-loop_NTPase"/>
</dbReference>
<dbReference type="EMBL" id="QOQW01000011">
    <property type="protein sequence ID" value="RCK79716.1"/>
    <property type="molecule type" value="Genomic_DNA"/>
</dbReference>
<name>A0A367ZNW1_9BACT</name>
<evidence type="ECO:0000256" key="2">
    <source>
        <dbReference type="ARBA" id="ARBA00022741"/>
    </source>
</evidence>